<keyword evidence="5" id="KW-0802">TPR repeat</keyword>
<evidence type="ECO:0000313" key="9">
    <source>
        <dbReference type="EMBL" id="KAK1744074.1"/>
    </source>
</evidence>
<feature type="domain" description="RING-type" evidence="7">
    <location>
        <begin position="553"/>
        <end position="603"/>
    </location>
</feature>
<sequence length="1117" mass="124250">MTDTNADMMMCCASCGIMAGDNIKLRTCTACKSARYCSINCQRDAWPKHKFACKTRAAKLQDEILFRRPESTHLGDCPMCLLPLEVEHTKSIMMTCCSKMICDGCDYANELRDVECPLCCQPVPTDEELDLNVMKRAEAGDPVAIRQMGSKYSERGDYEAALKNFTRAAKLGDVEAHSHLVALYQGGEGVEKDEKKEIYHLEQAAIGGNALARHNLGCEEGSKGRIERALKHFIIAASHGLDESIEMLKGWYADGHINKEIYDKACNLYQAAVDVRKSPQREAAKLAKQNSSDEQKQRDEILFKQPSSCHVGDCSICLLPLPLDVTRYEMIACCGKPVCGGCLYASVMRDGEVALDSKCPSCEQRFPQSQADRDLYRMRRAEANDAAAILEIGTGCFMKEDYSSAFDYWTKAAKLGDIEAHYNLSSLYYEGKGVEKDESKFVYHCEEAAIGGHPRARRNLGAHEKDNQNTERANKHFTIAASLGDDESLKLLEESCESGKVKKDDFAAVVRAHKAAVDATKSPQREFASVALQQLEHDKLLFKRPECSHLEDCPICLLPMDLDNEKNGMLACCSKLLCDGCMMAKKISEEERSDTDGKCPFCRQPCPKNEVEMKKNIKKRVDANDPFAIREKGLRCYEKGDHVTALELWTKAANLGDIDAHFRLGKAYSLGEGVEKDVNKQTYYYEIAAIGGHPSARFNLGAHDFNSGNIDRGVKHIMISASHGHDLSIQTIKQIYPLGYVTKEEFATALRAHKAAVDATKSIQREASAEAQRNKTWPYVFHPDKGSHINLEGGMMRCASCGIAENDETKLKRCAACQSARYCSISCQKDHRSKHKKLCKNRAAEIREEILFRQPESTHQGDCPICLLPLSLDHDDSTMMGCCSKVICDGCQLANRLRELEGMQEPKCPFCRHPAPETDEEADLNRERRVEANDPVATREKGAVCYENGDYGSAFQCWTKASKLGDAEAHYRMAKLYRDGEGVEKDSKKEWRHLEEAAIGGHPAARHNLGVREGGKGRIERAKKHFIIAANLGNDESIEALKGGYVKGFVRKAELGAAIRAYQAAKDEAKSPQRDEAEEFQRNPIPELDLSTESAWVNYATAPAATAPTAKMSSKKR</sequence>
<dbReference type="PROSITE" id="PS50005">
    <property type="entry name" value="TPR"/>
    <property type="match status" value="1"/>
</dbReference>
<evidence type="ECO:0000259" key="8">
    <source>
        <dbReference type="PROSITE" id="PS50865"/>
    </source>
</evidence>
<evidence type="ECO:0000256" key="3">
    <source>
        <dbReference type="ARBA" id="ARBA00022833"/>
    </source>
</evidence>
<dbReference type="InterPro" id="IPR002893">
    <property type="entry name" value="Znf_MYND"/>
</dbReference>
<dbReference type="Gene3D" id="6.10.140.2220">
    <property type="match status" value="2"/>
</dbReference>
<keyword evidence="2 4" id="KW-0863">Zinc-finger</keyword>
<dbReference type="SUPFAM" id="SSF144232">
    <property type="entry name" value="HIT/MYND zinc finger-like"/>
    <property type="match status" value="2"/>
</dbReference>
<dbReference type="Pfam" id="PF08238">
    <property type="entry name" value="Sel1"/>
    <property type="match status" value="11"/>
</dbReference>
<organism evidence="9 10">
    <name type="scientific">Skeletonema marinoi</name>
    <dbReference type="NCBI Taxonomy" id="267567"/>
    <lineage>
        <taxon>Eukaryota</taxon>
        <taxon>Sar</taxon>
        <taxon>Stramenopiles</taxon>
        <taxon>Ochrophyta</taxon>
        <taxon>Bacillariophyta</taxon>
        <taxon>Coscinodiscophyceae</taxon>
        <taxon>Thalassiosirophycidae</taxon>
        <taxon>Thalassiosirales</taxon>
        <taxon>Skeletonemataceae</taxon>
        <taxon>Skeletonema</taxon>
        <taxon>Skeletonema marinoi-dohrnii complex</taxon>
    </lineage>
</organism>
<dbReference type="InterPro" id="IPR006597">
    <property type="entry name" value="Sel1-like"/>
</dbReference>
<comment type="caution">
    <text evidence="9">The sequence shown here is derived from an EMBL/GenBank/DDBJ whole genome shotgun (WGS) entry which is preliminary data.</text>
</comment>
<reference evidence="9" key="1">
    <citation type="submission" date="2023-06" db="EMBL/GenBank/DDBJ databases">
        <title>Survivors Of The Sea: Transcriptome response of Skeletonema marinoi to long-term dormancy.</title>
        <authorList>
            <person name="Pinder M.I.M."/>
            <person name="Kourtchenko O."/>
            <person name="Robertson E.K."/>
            <person name="Larsson T."/>
            <person name="Maumus F."/>
            <person name="Osuna-Cruz C.M."/>
            <person name="Vancaester E."/>
            <person name="Stenow R."/>
            <person name="Vandepoele K."/>
            <person name="Ploug H."/>
            <person name="Bruchert V."/>
            <person name="Godhe A."/>
            <person name="Topel M."/>
        </authorList>
    </citation>
    <scope>NUCLEOTIDE SEQUENCE</scope>
    <source>
        <strain evidence="9">R05AC</strain>
    </source>
</reference>
<evidence type="ECO:0000256" key="5">
    <source>
        <dbReference type="PROSITE-ProRule" id="PRU00339"/>
    </source>
</evidence>
<dbReference type="InterPro" id="IPR019734">
    <property type="entry name" value="TPR_rpt"/>
</dbReference>
<dbReference type="SMART" id="SM00184">
    <property type="entry name" value="RING"/>
    <property type="match status" value="4"/>
</dbReference>
<evidence type="ECO:0000256" key="6">
    <source>
        <dbReference type="SAM" id="MobiDB-lite"/>
    </source>
</evidence>
<keyword evidence="1" id="KW-0479">Metal-binding</keyword>
<evidence type="ECO:0000313" key="10">
    <source>
        <dbReference type="Proteomes" id="UP001224775"/>
    </source>
</evidence>
<dbReference type="AlphaFoldDB" id="A0AAD9DFB6"/>
<accession>A0AAD9DFB6</accession>
<proteinExistence type="predicted"/>
<feature type="repeat" description="TPR" evidence="5">
    <location>
        <begin position="142"/>
        <end position="175"/>
    </location>
</feature>
<dbReference type="GO" id="GO:0008270">
    <property type="term" value="F:zinc ion binding"/>
    <property type="evidence" value="ECO:0007669"/>
    <property type="project" value="UniProtKB-KW"/>
</dbReference>
<feature type="compositionally biased region" description="Basic and acidic residues" evidence="6">
    <location>
        <begin position="1066"/>
        <end position="1081"/>
    </location>
</feature>
<keyword evidence="10" id="KW-1185">Reference proteome</keyword>
<evidence type="ECO:0000256" key="2">
    <source>
        <dbReference type="ARBA" id="ARBA00022771"/>
    </source>
</evidence>
<dbReference type="PROSITE" id="PS01360">
    <property type="entry name" value="ZF_MYND_1"/>
    <property type="match status" value="1"/>
</dbReference>
<dbReference type="PROSITE" id="PS50089">
    <property type="entry name" value="ZF_RING_2"/>
    <property type="match status" value="2"/>
</dbReference>
<dbReference type="SMART" id="SM00671">
    <property type="entry name" value="SEL1"/>
    <property type="match status" value="11"/>
</dbReference>
<protein>
    <submittedName>
        <fullName evidence="9">Sel1-like repeat family protein</fullName>
    </submittedName>
</protein>
<dbReference type="EMBL" id="JATAAI010000008">
    <property type="protein sequence ID" value="KAK1744074.1"/>
    <property type="molecule type" value="Genomic_DNA"/>
</dbReference>
<dbReference type="PANTHER" id="PTHR45011">
    <property type="entry name" value="DAP3-BINDING CELL DEATH ENHANCER 1"/>
    <property type="match status" value="1"/>
</dbReference>
<evidence type="ECO:0000256" key="1">
    <source>
        <dbReference type="ARBA" id="ARBA00022723"/>
    </source>
</evidence>
<dbReference type="PANTHER" id="PTHR45011:SF1">
    <property type="entry name" value="DAP3-BINDING CELL DEATH ENHANCER 1"/>
    <property type="match status" value="1"/>
</dbReference>
<gene>
    <name evidence="9" type="ORF">QTG54_005671</name>
</gene>
<feature type="region of interest" description="Disordered" evidence="6">
    <location>
        <begin position="1066"/>
        <end position="1088"/>
    </location>
</feature>
<dbReference type="InterPro" id="IPR011990">
    <property type="entry name" value="TPR-like_helical_dom_sf"/>
</dbReference>
<feature type="domain" description="MYND-type" evidence="8">
    <location>
        <begin position="12"/>
        <end position="53"/>
    </location>
</feature>
<dbReference type="SMART" id="SM00028">
    <property type="entry name" value="TPR"/>
    <property type="match status" value="5"/>
</dbReference>
<evidence type="ECO:0000256" key="4">
    <source>
        <dbReference type="PROSITE-ProRule" id="PRU00134"/>
    </source>
</evidence>
<dbReference type="PROSITE" id="PS50865">
    <property type="entry name" value="ZF_MYND_2"/>
    <property type="match status" value="2"/>
</dbReference>
<feature type="domain" description="RING-type" evidence="7">
    <location>
        <begin position="863"/>
        <end position="912"/>
    </location>
</feature>
<name>A0AAD9DFB6_9STRA</name>
<dbReference type="InterPro" id="IPR052748">
    <property type="entry name" value="ISR_Activator"/>
</dbReference>
<evidence type="ECO:0000259" key="7">
    <source>
        <dbReference type="PROSITE" id="PS50089"/>
    </source>
</evidence>
<dbReference type="InterPro" id="IPR001841">
    <property type="entry name" value="Znf_RING"/>
</dbReference>
<dbReference type="Proteomes" id="UP001224775">
    <property type="component" value="Unassembled WGS sequence"/>
</dbReference>
<dbReference type="SUPFAM" id="SSF81901">
    <property type="entry name" value="HCP-like"/>
    <property type="match status" value="4"/>
</dbReference>
<feature type="domain" description="MYND-type" evidence="8">
    <location>
        <begin position="798"/>
        <end position="839"/>
    </location>
</feature>
<keyword evidence="3" id="KW-0862">Zinc</keyword>
<dbReference type="Pfam" id="PF01753">
    <property type="entry name" value="zf-MYND"/>
    <property type="match status" value="2"/>
</dbReference>
<dbReference type="Gene3D" id="1.25.40.10">
    <property type="entry name" value="Tetratricopeptide repeat domain"/>
    <property type="match status" value="4"/>
</dbReference>